<dbReference type="Proteomes" id="UP000185911">
    <property type="component" value="Unassembled WGS sequence"/>
</dbReference>
<accession>A0A1Q8YI60</accession>
<reference evidence="1 2" key="1">
    <citation type="submission" date="2017-01" db="EMBL/GenBank/DDBJ databases">
        <title>Genome sequence of Rhodoferax antarcticus ANT.BR, a psychrophilic purple nonsulfur bacterium from an Antarctic microbial mat.</title>
        <authorList>
            <person name="Baker J."/>
            <person name="Riester C."/>
            <person name="Skinner B."/>
            <person name="Newell A."/>
            <person name="Swingley W."/>
            <person name="Madigan M."/>
            <person name="Jung D."/>
            <person name="Asao M."/>
            <person name="Chen M."/>
            <person name="Loughlin P."/>
            <person name="Pan H."/>
            <person name="Lin S."/>
            <person name="Li N."/>
            <person name="Shaw J."/>
            <person name="Prado M."/>
            <person name="Sherman C."/>
            <person name="Li X."/>
            <person name="Tang J."/>
            <person name="Blankenship R."/>
            <person name="Zhao T."/>
            <person name="Touchman J."/>
            <person name="Sattley M."/>
        </authorList>
    </citation>
    <scope>NUCLEOTIDE SEQUENCE [LARGE SCALE GENOMIC DNA]</scope>
    <source>
        <strain evidence="1 2">ANT.BR</strain>
    </source>
</reference>
<dbReference type="AlphaFoldDB" id="A0A1Q8YI60"/>
<sequence>MGKRWVRSMTVSGSKQKRYVVGFGTDYLTFFCHINSDLNVKNAV</sequence>
<comment type="caution">
    <text evidence="1">The sequence shown here is derived from an EMBL/GenBank/DDBJ whole genome shotgun (WGS) entry which is preliminary data.</text>
</comment>
<evidence type="ECO:0000313" key="1">
    <source>
        <dbReference type="EMBL" id="OLP07754.1"/>
    </source>
</evidence>
<keyword evidence="2" id="KW-1185">Reference proteome</keyword>
<organism evidence="1 2">
    <name type="scientific">Rhodoferax antarcticus ANT.BR</name>
    <dbReference type="NCBI Taxonomy" id="1111071"/>
    <lineage>
        <taxon>Bacteria</taxon>
        <taxon>Pseudomonadati</taxon>
        <taxon>Pseudomonadota</taxon>
        <taxon>Betaproteobacteria</taxon>
        <taxon>Burkholderiales</taxon>
        <taxon>Comamonadaceae</taxon>
        <taxon>Rhodoferax</taxon>
    </lineage>
</organism>
<protein>
    <submittedName>
        <fullName evidence="1">Uncharacterized protein</fullName>
    </submittedName>
</protein>
<gene>
    <name evidence="1" type="ORF">BLL52_0850</name>
</gene>
<evidence type="ECO:0000313" key="2">
    <source>
        <dbReference type="Proteomes" id="UP000185911"/>
    </source>
</evidence>
<name>A0A1Q8YI60_9BURK</name>
<proteinExistence type="predicted"/>
<dbReference type="EMBL" id="MSYM01000007">
    <property type="protein sequence ID" value="OLP07754.1"/>
    <property type="molecule type" value="Genomic_DNA"/>
</dbReference>